<keyword evidence="2" id="KW-1185">Reference proteome</keyword>
<keyword evidence="1" id="KW-0472">Membrane</keyword>
<dbReference type="KEGG" id="alim:106511105"/>
<name>A0A2I4AIH1_AUSLI</name>
<keyword evidence="1" id="KW-1133">Transmembrane helix</keyword>
<dbReference type="OrthoDB" id="8048523at2759"/>
<accession>A0A2I4AIH1</accession>
<dbReference type="InParanoid" id="A0A2I4AIH1"/>
<dbReference type="GO" id="GO:0016020">
    <property type="term" value="C:membrane"/>
    <property type="evidence" value="ECO:0007669"/>
    <property type="project" value="TreeGrafter"/>
</dbReference>
<dbReference type="PANTHER" id="PTHR16201:SF53">
    <property type="entry name" value="TRANSMEMBRANE PROTEIN 44"/>
    <property type="match status" value="1"/>
</dbReference>
<sequence length="358" mass="39318">MKLDSDWFLCLQVFMAVFAAAMDAVSCVLCCLPVFLCWNLKTQRKLRAIKRRKRQHLLAVGVLMVLAGGFLKSKQDIPPESKPIRGRRLLDVSMQITSSLVDNRMILGYILGVLSLAIALTSRFPALCRARRGQAFTQAYVLSGLLSSLSGGLYVAAILLCDTRFGFLIKVLPWLLSAVCCAGLDLTILLLLLCKRGVTQRMVDVSPDAERLLGSPVEDPAVGKQQKITSAAQTKKLTEMGRYMDVSLQPLRQQTSLKEVTSSKGGAERGSLHRKVRVDSLCSSDTSYDSSGSSELEWDFESAISQWSKPAAKPREGDDFPLQDWPKMSKPFKVCICSMFERPQKPLCAADDGGSAAS</sequence>
<evidence type="ECO:0000256" key="1">
    <source>
        <dbReference type="SAM" id="Phobius"/>
    </source>
</evidence>
<dbReference type="Proteomes" id="UP000192220">
    <property type="component" value="Unplaced"/>
</dbReference>
<feature type="transmembrane region" description="Helical" evidence="1">
    <location>
        <begin position="172"/>
        <end position="193"/>
    </location>
</feature>
<dbReference type="InterPro" id="IPR051415">
    <property type="entry name" value="LAAT-1"/>
</dbReference>
<evidence type="ECO:0000313" key="3">
    <source>
        <dbReference type="RefSeq" id="XP_013855310.1"/>
    </source>
</evidence>
<feature type="transmembrane region" description="Helical" evidence="1">
    <location>
        <begin position="139"/>
        <end position="160"/>
    </location>
</feature>
<dbReference type="CTD" id="93109"/>
<feature type="transmembrane region" description="Helical" evidence="1">
    <location>
        <begin position="106"/>
        <end position="127"/>
    </location>
</feature>
<protein>
    <submittedName>
        <fullName evidence="3">Transmembrane protein 44</fullName>
    </submittedName>
</protein>
<dbReference type="STRING" id="52670.A0A2I4AIH1"/>
<feature type="transmembrane region" description="Helical" evidence="1">
    <location>
        <begin position="57"/>
        <end position="73"/>
    </location>
</feature>
<reference evidence="3" key="1">
    <citation type="submission" date="2025-08" db="UniProtKB">
        <authorList>
            <consortium name="RefSeq"/>
        </authorList>
    </citation>
    <scope>IDENTIFICATION</scope>
</reference>
<dbReference type="AlphaFoldDB" id="A0A2I4AIH1"/>
<evidence type="ECO:0000313" key="2">
    <source>
        <dbReference type="Proteomes" id="UP000192220"/>
    </source>
</evidence>
<feature type="transmembrane region" description="Helical" evidence="1">
    <location>
        <begin position="12"/>
        <end position="36"/>
    </location>
</feature>
<keyword evidence="1 3" id="KW-0812">Transmembrane</keyword>
<dbReference type="PANTHER" id="PTHR16201">
    <property type="entry name" value="SEVEN TRANSMEMBRANE PROTEIN 1-RELATED"/>
    <property type="match status" value="1"/>
</dbReference>
<dbReference type="RefSeq" id="XP_013855310.1">
    <property type="nucleotide sequence ID" value="XM_013999856.1"/>
</dbReference>
<gene>
    <name evidence="3" type="primary">tmem44</name>
</gene>
<proteinExistence type="predicted"/>
<dbReference type="GO" id="GO:0015174">
    <property type="term" value="F:basic amino acid transmembrane transporter activity"/>
    <property type="evidence" value="ECO:0007669"/>
    <property type="project" value="TreeGrafter"/>
</dbReference>
<organism evidence="2 3">
    <name type="scientific">Austrofundulus limnaeus</name>
    <name type="common">Annual killifish</name>
    <dbReference type="NCBI Taxonomy" id="52670"/>
    <lineage>
        <taxon>Eukaryota</taxon>
        <taxon>Metazoa</taxon>
        <taxon>Chordata</taxon>
        <taxon>Craniata</taxon>
        <taxon>Vertebrata</taxon>
        <taxon>Euteleostomi</taxon>
        <taxon>Actinopterygii</taxon>
        <taxon>Neopterygii</taxon>
        <taxon>Teleostei</taxon>
        <taxon>Neoteleostei</taxon>
        <taxon>Acanthomorphata</taxon>
        <taxon>Ovalentaria</taxon>
        <taxon>Atherinomorphae</taxon>
        <taxon>Cyprinodontiformes</taxon>
        <taxon>Rivulidae</taxon>
        <taxon>Austrofundulus</taxon>
    </lineage>
</organism>